<accession>A0A1E7FP60</accession>
<feature type="compositionally biased region" description="Basic and acidic residues" evidence="1">
    <location>
        <begin position="86"/>
        <end position="95"/>
    </location>
</feature>
<dbReference type="EMBL" id="KV784355">
    <property type="protein sequence ID" value="OEU19927.1"/>
    <property type="molecule type" value="Genomic_DNA"/>
</dbReference>
<feature type="compositionally biased region" description="Low complexity" evidence="1">
    <location>
        <begin position="14"/>
        <end position="25"/>
    </location>
</feature>
<dbReference type="Proteomes" id="UP000095751">
    <property type="component" value="Unassembled WGS sequence"/>
</dbReference>
<sequence length="407" mass="45819">MNSSSGRIIIPNESPSVQSSSSSKSRGFGRPDNWIHGKKAERSWRVKSSTSTKERTNSKEENNKSNNDIICKHSIRSAPTVMFQDDPLHQRQQEHDENDGNDDDDEEEEDEHDGSIFNSSMNIGDYFISTTKNKKYAGMDSSMHSLLTEGDESKSRFSDAMGLWQSISSIDMATNNNSKNGNNNSKTISPELLFEESFVTAIEEEQDYRKTLRDKKIEYDMTSKCFEEDLNLSNHRPNTMLPMQPETPPRPRQKSCLTSSIQRRASMSNHATRAHNRPDVWIGGSSPYKPAKRSWKVKKVVDLEKGEEESVSETDTMWHSTRSFGTTATATSGSVASNVHPRRHRSEEGASTSNKDDIDSKMSSSKNSIPNLTSESLHSLTISSSSERETEFQSMLKSLNSIKHTTR</sequence>
<feature type="region of interest" description="Disordered" evidence="1">
    <location>
        <begin position="1"/>
        <end position="119"/>
    </location>
</feature>
<proteinExistence type="predicted"/>
<feature type="compositionally biased region" description="Acidic residues" evidence="1">
    <location>
        <begin position="96"/>
        <end position="112"/>
    </location>
</feature>
<reference evidence="2 3" key="1">
    <citation type="submission" date="2016-09" db="EMBL/GenBank/DDBJ databases">
        <title>Extensive genetic diversity and differential bi-allelic expression allows diatom success in the polar Southern Ocean.</title>
        <authorList>
            <consortium name="DOE Joint Genome Institute"/>
            <person name="Mock T."/>
            <person name="Otillar R.P."/>
            <person name="Strauss J."/>
            <person name="Dupont C."/>
            <person name="Frickenhaus S."/>
            <person name="Maumus F."/>
            <person name="Mcmullan M."/>
            <person name="Sanges R."/>
            <person name="Schmutz J."/>
            <person name="Toseland A."/>
            <person name="Valas R."/>
            <person name="Veluchamy A."/>
            <person name="Ward B.J."/>
            <person name="Allen A."/>
            <person name="Barry K."/>
            <person name="Falciatore A."/>
            <person name="Ferrante M."/>
            <person name="Fortunato A.E."/>
            <person name="Gloeckner G."/>
            <person name="Gruber A."/>
            <person name="Hipkin R."/>
            <person name="Janech M."/>
            <person name="Kroth P."/>
            <person name="Leese F."/>
            <person name="Lindquist E."/>
            <person name="Lyon B.R."/>
            <person name="Martin J."/>
            <person name="Mayer C."/>
            <person name="Parker M."/>
            <person name="Quesneville H."/>
            <person name="Raymond J."/>
            <person name="Uhlig C."/>
            <person name="Valentin K.U."/>
            <person name="Worden A.Z."/>
            <person name="Armbrust E.V."/>
            <person name="Bowler C."/>
            <person name="Green B."/>
            <person name="Moulton V."/>
            <person name="Van Oosterhout C."/>
            <person name="Grigoriev I."/>
        </authorList>
    </citation>
    <scope>NUCLEOTIDE SEQUENCE [LARGE SCALE GENOMIC DNA]</scope>
    <source>
        <strain evidence="2 3">CCMP1102</strain>
    </source>
</reference>
<organism evidence="2 3">
    <name type="scientific">Fragilariopsis cylindrus CCMP1102</name>
    <dbReference type="NCBI Taxonomy" id="635003"/>
    <lineage>
        <taxon>Eukaryota</taxon>
        <taxon>Sar</taxon>
        <taxon>Stramenopiles</taxon>
        <taxon>Ochrophyta</taxon>
        <taxon>Bacillariophyta</taxon>
        <taxon>Bacillariophyceae</taxon>
        <taxon>Bacillariophycidae</taxon>
        <taxon>Bacillariales</taxon>
        <taxon>Bacillariaceae</taxon>
        <taxon>Fragilariopsis</taxon>
    </lineage>
</organism>
<name>A0A1E7FP60_9STRA</name>
<feature type="compositionally biased region" description="Low complexity" evidence="1">
    <location>
        <begin position="361"/>
        <end position="385"/>
    </location>
</feature>
<dbReference type="KEGG" id="fcy:FRACYDRAFT_235990"/>
<feature type="compositionally biased region" description="Low complexity" evidence="1">
    <location>
        <begin position="320"/>
        <end position="337"/>
    </location>
</feature>
<feature type="compositionally biased region" description="Basic and acidic residues" evidence="1">
    <location>
        <begin position="52"/>
        <end position="63"/>
    </location>
</feature>
<feature type="compositionally biased region" description="Polar residues" evidence="1">
    <location>
        <begin position="392"/>
        <end position="407"/>
    </location>
</feature>
<gene>
    <name evidence="2" type="ORF">FRACYDRAFT_235990</name>
</gene>
<dbReference type="AlphaFoldDB" id="A0A1E7FP60"/>
<evidence type="ECO:0000313" key="2">
    <source>
        <dbReference type="EMBL" id="OEU19927.1"/>
    </source>
</evidence>
<evidence type="ECO:0000313" key="3">
    <source>
        <dbReference type="Proteomes" id="UP000095751"/>
    </source>
</evidence>
<feature type="region of interest" description="Disordered" evidence="1">
    <location>
        <begin position="303"/>
        <end position="407"/>
    </location>
</feature>
<evidence type="ECO:0000256" key="1">
    <source>
        <dbReference type="SAM" id="MobiDB-lite"/>
    </source>
</evidence>
<protein>
    <submittedName>
        <fullName evidence="2">Uncharacterized protein</fullName>
    </submittedName>
</protein>
<keyword evidence="3" id="KW-1185">Reference proteome</keyword>
<feature type="compositionally biased region" description="Basic and acidic residues" evidence="1">
    <location>
        <begin position="33"/>
        <end position="44"/>
    </location>
</feature>
<dbReference type="InParanoid" id="A0A1E7FP60"/>